<reference evidence="1 2" key="2">
    <citation type="journal article" date="2022" name="Mol. Ecol. Resour.">
        <title>The genomes of chicory, endive, great burdock and yacon provide insights into Asteraceae paleo-polyploidization history and plant inulin production.</title>
        <authorList>
            <person name="Fan W."/>
            <person name="Wang S."/>
            <person name="Wang H."/>
            <person name="Wang A."/>
            <person name="Jiang F."/>
            <person name="Liu H."/>
            <person name="Zhao H."/>
            <person name="Xu D."/>
            <person name="Zhang Y."/>
        </authorList>
    </citation>
    <scope>NUCLEOTIDE SEQUENCE [LARGE SCALE GENOMIC DNA]</scope>
    <source>
        <strain evidence="2">cv. Yunnan</strain>
        <tissue evidence="1">Leaves</tissue>
    </source>
</reference>
<comment type="caution">
    <text evidence="1">The sequence shown here is derived from an EMBL/GenBank/DDBJ whole genome shotgun (WGS) entry which is preliminary data.</text>
</comment>
<accession>A0ACB9EU78</accession>
<organism evidence="1 2">
    <name type="scientific">Smallanthus sonchifolius</name>
    <dbReference type="NCBI Taxonomy" id="185202"/>
    <lineage>
        <taxon>Eukaryota</taxon>
        <taxon>Viridiplantae</taxon>
        <taxon>Streptophyta</taxon>
        <taxon>Embryophyta</taxon>
        <taxon>Tracheophyta</taxon>
        <taxon>Spermatophyta</taxon>
        <taxon>Magnoliopsida</taxon>
        <taxon>eudicotyledons</taxon>
        <taxon>Gunneridae</taxon>
        <taxon>Pentapetalae</taxon>
        <taxon>asterids</taxon>
        <taxon>campanulids</taxon>
        <taxon>Asterales</taxon>
        <taxon>Asteraceae</taxon>
        <taxon>Asteroideae</taxon>
        <taxon>Heliantheae alliance</taxon>
        <taxon>Millerieae</taxon>
        <taxon>Smallanthus</taxon>
    </lineage>
</organism>
<reference evidence="2" key="1">
    <citation type="journal article" date="2022" name="Mol. Ecol. Resour.">
        <title>The genomes of chicory, endive, great burdock and yacon provide insights into Asteraceae palaeo-polyploidization history and plant inulin production.</title>
        <authorList>
            <person name="Fan W."/>
            <person name="Wang S."/>
            <person name="Wang H."/>
            <person name="Wang A."/>
            <person name="Jiang F."/>
            <person name="Liu H."/>
            <person name="Zhao H."/>
            <person name="Xu D."/>
            <person name="Zhang Y."/>
        </authorList>
    </citation>
    <scope>NUCLEOTIDE SEQUENCE [LARGE SCALE GENOMIC DNA]</scope>
    <source>
        <strain evidence="2">cv. Yunnan</strain>
    </source>
</reference>
<dbReference type="EMBL" id="CM042034">
    <property type="protein sequence ID" value="KAI3762295.1"/>
    <property type="molecule type" value="Genomic_DNA"/>
</dbReference>
<keyword evidence="2" id="KW-1185">Reference proteome</keyword>
<sequence>MSEAGDIGVENGLLIRFRVTSFIYDFLNGVEDHVHRIGYVQRQRLNGTSTWTWGWLEFTAAEREGFLSEHAVKVFDGKESVESGL</sequence>
<evidence type="ECO:0000313" key="1">
    <source>
        <dbReference type="EMBL" id="KAI3762295.1"/>
    </source>
</evidence>
<proteinExistence type="predicted"/>
<evidence type="ECO:0000313" key="2">
    <source>
        <dbReference type="Proteomes" id="UP001056120"/>
    </source>
</evidence>
<name>A0ACB9EU78_9ASTR</name>
<dbReference type="Proteomes" id="UP001056120">
    <property type="component" value="Linkage Group LG17"/>
</dbReference>
<protein>
    <submittedName>
        <fullName evidence="1">Uncharacterized protein</fullName>
    </submittedName>
</protein>
<gene>
    <name evidence="1" type="ORF">L1987_52720</name>
</gene>